<evidence type="ECO:0000256" key="11">
    <source>
        <dbReference type="RuleBase" id="RU000587"/>
    </source>
</evidence>
<evidence type="ECO:0000256" key="6">
    <source>
        <dbReference type="ARBA" id="ARBA00022679"/>
    </source>
</evidence>
<evidence type="ECO:0000256" key="4">
    <source>
        <dbReference type="ARBA" id="ARBA00022533"/>
    </source>
</evidence>
<dbReference type="PROSITE" id="PS00102">
    <property type="entry name" value="PHOSPHORYLASE"/>
    <property type="match status" value="1"/>
</dbReference>
<comment type="function">
    <text evidence="11">Allosteric enzyme that catalyzes the rate-limiting step in glycogen catabolism, the phosphorolytic cleavage of glycogen to produce glucose-1-phosphate, and plays a central role in maintaining cellular and organismal glucose homeostasis.</text>
</comment>
<dbReference type="InterPro" id="IPR011833">
    <property type="entry name" value="Glycg_phsphrylas"/>
</dbReference>
<keyword evidence="13" id="KW-1185">Reference proteome</keyword>
<evidence type="ECO:0000256" key="8">
    <source>
        <dbReference type="ARBA" id="ARBA00023277"/>
    </source>
</evidence>
<dbReference type="Gene3D" id="3.40.50.2000">
    <property type="entry name" value="Glycogen Phosphorylase B"/>
    <property type="match status" value="2"/>
</dbReference>
<keyword evidence="8 11" id="KW-0119">Carbohydrate metabolism</keyword>
<dbReference type="EC" id="2.4.1.1" evidence="11"/>
<name>A0A9X4PD96_9PAST</name>
<evidence type="ECO:0000256" key="10">
    <source>
        <dbReference type="PIRSR" id="PIRSR000460-1"/>
    </source>
</evidence>
<dbReference type="SUPFAM" id="SSF53756">
    <property type="entry name" value="UDP-Glycosyltransferase/glycogen phosphorylase"/>
    <property type="match status" value="1"/>
</dbReference>
<keyword evidence="5 11" id="KW-0328">Glycosyltransferase</keyword>
<evidence type="ECO:0000256" key="3">
    <source>
        <dbReference type="ARBA" id="ARBA00006047"/>
    </source>
</evidence>
<comment type="caution">
    <text evidence="12">The sequence shown here is derived from an EMBL/GenBank/DDBJ whole genome shotgun (WGS) entry which is preliminary data.</text>
</comment>
<dbReference type="Proteomes" id="UP001155500">
    <property type="component" value="Unassembled WGS sequence"/>
</dbReference>
<dbReference type="InterPro" id="IPR000811">
    <property type="entry name" value="Glyco_trans_35"/>
</dbReference>
<keyword evidence="6 11" id="KW-0808">Transferase</keyword>
<dbReference type="GO" id="GO:0008184">
    <property type="term" value="F:glycogen phosphorylase activity"/>
    <property type="evidence" value="ECO:0007669"/>
    <property type="project" value="InterPro"/>
</dbReference>
<keyword evidence="4" id="KW-0021">Allosteric enzyme</keyword>
<evidence type="ECO:0000256" key="7">
    <source>
        <dbReference type="ARBA" id="ARBA00022898"/>
    </source>
</evidence>
<dbReference type="EMBL" id="LWID01000001">
    <property type="protein sequence ID" value="MDG6895129.1"/>
    <property type="molecule type" value="Genomic_DNA"/>
</dbReference>
<dbReference type="InterPro" id="IPR035090">
    <property type="entry name" value="Pyridoxal_P_attach_site"/>
</dbReference>
<comment type="function">
    <text evidence="9">Phosphorylase is an important allosteric enzyme in carbohydrate metabolism. Enzymes from different sources differ in their regulatory mechanisms and in their natural substrates. However, all known phosphorylases share catalytic and structural properties.</text>
</comment>
<comment type="similarity">
    <text evidence="3 11">Belongs to the glycogen phosphorylase family.</text>
</comment>
<dbReference type="GO" id="GO:0005737">
    <property type="term" value="C:cytoplasm"/>
    <property type="evidence" value="ECO:0007669"/>
    <property type="project" value="TreeGrafter"/>
</dbReference>
<evidence type="ECO:0000256" key="9">
    <source>
        <dbReference type="ARBA" id="ARBA00025174"/>
    </source>
</evidence>
<gene>
    <name evidence="12" type="ORF">A6A20_05695</name>
</gene>
<reference evidence="12" key="1">
    <citation type="submission" date="2016-03" db="EMBL/GenBank/DDBJ databases">
        <title>Co-evolution between Pasteurellaceae and their hosts.</title>
        <authorList>
            <person name="Hansen M.J."/>
            <person name="Bojesen A.M."/>
            <person name="Planet P."/>
        </authorList>
    </citation>
    <scope>NUCLEOTIDE SEQUENCE</scope>
    <source>
        <strain evidence="12">146/S8/89</strain>
    </source>
</reference>
<dbReference type="PANTHER" id="PTHR11468:SF25">
    <property type="entry name" value="MALTODEXTRIN PHOSPHORYLASE"/>
    <property type="match status" value="1"/>
</dbReference>
<comment type="cofactor">
    <cofactor evidence="2 11">
        <name>pyridoxal 5'-phosphate</name>
        <dbReference type="ChEBI" id="CHEBI:597326"/>
    </cofactor>
</comment>
<evidence type="ECO:0000256" key="5">
    <source>
        <dbReference type="ARBA" id="ARBA00022676"/>
    </source>
</evidence>
<protein>
    <recommendedName>
        <fullName evidence="11">Alpha-1,4 glucan phosphorylase</fullName>
        <ecNumber evidence="11">2.4.1.1</ecNumber>
    </recommendedName>
</protein>
<dbReference type="GO" id="GO:0005980">
    <property type="term" value="P:glycogen catabolic process"/>
    <property type="evidence" value="ECO:0007669"/>
    <property type="project" value="UniProtKB-ARBA"/>
</dbReference>
<evidence type="ECO:0000313" key="13">
    <source>
        <dbReference type="Proteomes" id="UP001155500"/>
    </source>
</evidence>
<evidence type="ECO:0000313" key="12">
    <source>
        <dbReference type="EMBL" id="MDG6895129.1"/>
    </source>
</evidence>
<dbReference type="Pfam" id="PF00343">
    <property type="entry name" value="Phosphorylase"/>
    <property type="match status" value="1"/>
</dbReference>
<proteinExistence type="inferred from homology"/>
<dbReference type="FunFam" id="3.40.50.2000:FF:000003">
    <property type="entry name" value="Alpha-1,4 glucan phosphorylase"/>
    <property type="match status" value="1"/>
</dbReference>
<comment type="catalytic activity">
    <reaction evidence="1 11">
        <text>[(1-&gt;4)-alpha-D-glucosyl](n) + phosphate = [(1-&gt;4)-alpha-D-glucosyl](n-1) + alpha-D-glucose 1-phosphate</text>
        <dbReference type="Rhea" id="RHEA:41732"/>
        <dbReference type="Rhea" id="RHEA-COMP:9584"/>
        <dbReference type="Rhea" id="RHEA-COMP:9586"/>
        <dbReference type="ChEBI" id="CHEBI:15444"/>
        <dbReference type="ChEBI" id="CHEBI:43474"/>
        <dbReference type="ChEBI" id="CHEBI:58601"/>
        <dbReference type="EC" id="2.4.1.1"/>
    </reaction>
</comment>
<accession>A0A9X4PD96</accession>
<evidence type="ECO:0000256" key="1">
    <source>
        <dbReference type="ARBA" id="ARBA00001275"/>
    </source>
</evidence>
<keyword evidence="7 10" id="KW-0663">Pyridoxal phosphate</keyword>
<dbReference type="CDD" id="cd04300">
    <property type="entry name" value="GT35_Glycogen_Phosphorylase"/>
    <property type="match status" value="1"/>
</dbReference>
<dbReference type="AlphaFoldDB" id="A0A9X4PD96"/>
<dbReference type="NCBIfam" id="TIGR02093">
    <property type="entry name" value="P_ylase"/>
    <property type="match status" value="1"/>
</dbReference>
<dbReference type="PIRSF" id="PIRSF000460">
    <property type="entry name" value="Pprylas_GlgP"/>
    <property type="match status" value="1"/>
</dbReference>
<sequence>MAQQNFNPFEQLVKKYCRYFEVNSPKQFNLAQWYQILAEGTRDIAYQQLPNDNQKGRHVNYLSMEFLIGRLTGNNLINLGYYDMAKAYLQDYGVDIVDVLEQETDPALGNGGLGRLAACFLDSMATLGQAATGYGLNYQYGLFKQHFAQGKQQETADFWDREHYPWQTYNASKTQYIGFAGSITHIAEDRYHWQPDIKVQGKAYDLAVVGYQNKHLQTLRLWQADNELEFNFAQFNEGEFLQAESQIVQATALTKVLYPNDNHQAGQRLRLMQQYFHVACSVADILARHLAMGYDIKTFAQHQVIQLNDTHPTLAILELMRVLLDEYHLAWQQAWDICCHSFAYTNHTLLPEALEQWDQHLFQQLFPRHFIIVEKINQLFQQQVQAKFGDNAEIWKKVAILYDYRVRMANLCVVTCFKVNGVAEIHSQLLITELFPEYYQLFPQKFCNVTNGITPRRWIYQANPSLSGLLTKSLPKDWLKDLTQLSQIEKYVDDIGFRDEYQQIKQYNKHQLAKEIALTLDLKVNPQAIFDVQIKRIHEYKRQHLNLLNIIATYQALKANPNLDITPRLFIFAGKAAPGYYLAKDIICAINRVAKVINQDKSVRDKLQVAFLPNYRVSLAEKIIPAADISEQISMAGTEASGTGNMKLALNGALTVGTLDGANVEIAQMVGEQHIFLFGHTVESVRKLLATGYNPRDYYQQHLPLKQAIDFLSDPLVCGNEPQLFKTLQDNLINQDPFLVLADFASYVDIQKTVGEAYGDQQRWWQSAILNTARLGMFSSDRAIADYQQRIWLK</sequence>
<feature type="modified residue" description="N6-(pyridoxal phosphate)lysine" evidence="10">
    <location>
        <position position="647"/>
    </location>
</feature>
<dbReference type="GO" id="GO:0030170">
    <property type="term" value="F:pyridoxal phosphate binding"/>
    <property type="evidence" value="ECO:0007669"/>
    <property type="project" value="InterPro"/>
</dbReference>
<dbReference type="RefSeq" id="WP_279572557.1">
    <property type="nucleotide sequence ID" value="NZ_LWID01000001.1"/>
</dbReference>
<organism evidence="12 13">
    <name type="scientific">Volucribacter amazonae</name>
    <dbReference type="NCBI Taxonomy" id="256731"/>
    <lineage>
        <taxon>Bacteria</taxon>
        <taxon>Pseudomonadati</taxon>
        <taxon>Pseudomonadota</taxon>
        <taxon>Gammaproteobacteria</taxon>
        <taxon>Pasteurellales</taxon>
        <taxon>Pasteurellaceae</taxon>
        <taxon>Volucribacter</taxon>
    </lineage>
</organism>
<dbReference type="PANTHER" id="PTHR11468">
    <property type="entry name" value="GLYCOGEN PHOSPHORYLASE"/>
    <property type="match status" value="1"/>
</dbReference>
<evidence type="ECO:0000256" key="2">
    <source>
        <dbReference type="ARBA" id="ARBA00001933"/>
    </source>
</evidence>